<dbReference type="AlphaFoldDB" id="A0A5C3EUE8"/>
<organism evidence="2 3">
    <name type="scientific">Pseudozyma flocculosa</name>
    <dbReference type="NCBI Taxonomy" id="84751"/>
    <lineage>
        <taxon>Eukaryota</taxon>
        <taxon>Fungi</taxon>
        <taxon>Dikarya</taxon>
        <taxon>Basidiomycota</taxon>
        <taxon>Ustilaginomycotina</taxon>
        <taxon>Ustilaginomycetes</taxon>
        <taxon>Ustilaginales</taxon>
        <taxon>Ustilaginaceae</taxon>
        <taxon>Pseudozyma</taxon>
    </lineage>
</organism>
<evidence type="ECO:0000313" key="3">
    <source>
        <dbReference type="Proteomes" id="UP000323386"/>
    </source>
</evidence>
<dbReference type="EMBL" id="OOIP01000001">
    <property type="protein sequence ID" value="SPO35305.1"/>
    <property type="molecule type" value="Genomic_DNA"/>
</dbReference>
<keyword evidence="3" id="KW-1185">Reference proteome</keyword>
<protein>
    <submittedName>
        <fullName evidence="2">Uncharacterized protein</fullName>
    </submittedName>
</protein>
<feature type="signal peptide" evidence="1">
    <location>
        <begin position="1"/>
        <end position="20"/>
    </location>
</feature>
<evidence type="ECO:0000256" key="1">
    <source>
        <dbReference type="SAM" id="SignalP"/>
    </source>
</evidence>
<gene>
    <name evidence="2" type="ORF">PSFLO_00776</name>
</gene>
<name>A0A5C3EUE8_9BASI</name>
<reference evidence="2 3" key="1">
    <citation type="submission" date="2018-03" db="EMBL/GenBank/DDBJ databases">
        <authorList>
            <person name="Guldener U."/>
        </authorList>
    </citation>
    <scope>NUCLEOTIDE SEQUENCE [LARGE SCALE GENOMIC DNA]</scope>
    <source>
        <strain evidence="2 3">DAOM196992</strain>
    </source>
</reference>
<feature type="chain" id="PRO_5022695484" evidence="1">
    <location>
        <begin position="21"/>
        <end position="301"/>
    </location>
</feature>
<sequence>MDRHLACLAWLLAAAQPSASQQQQLACLRVRVVACLPACSSCQISPPPPARPTRRPVVRLCGFSISDLPATWAAWKIEAGPPLAPSCPFLEPACLPAFLKPPTQVCPPSLPTRGTGTAFCAASPAYQGLYLYRPRPALPCPALPLSRDTELLCLFARSLGRQPSAGACIPSLIILRLRLRLVPPNLARNHTRTALHRSAHARTFSLPASLCRRATAGCGFACLPACLPARSPFEHAHTVQATVPCPSLLAFHGVPPRYTTVHAVLCPLENATTTNDGLAGPDQAERLYVSRRCAGHVSFPH</sequence>
<evidence type="ECO:0000313" key="2">
    <source>
        <dbReference type="EMBL" id="SPO35305.1"/>
    </source>
</evidence>
<accession>A0A5C3EUE8</accession>
<dbReference type="Proteomes" id="UP000323386">
    <property type="component" value="Unassembled WGS sequence"/>
</dbReference>
<keyword evidence="1" id="KW-0732">Signal</keyword>
<proteinExistence type="predicted"/>